<sequence length="270" mass="31801">MVSEKFSNFDAFLACKNLSKTELLNKVLNSNPVFQYEAARKLQFFQYNEIRDIIKNILLASRYSRHREIAVFILGQIQVQLNDVELNEILSILVYSICHDKSISVKSSAIFSLGHLFRHYNLGEKEFYEIEKDINLIWDINRYSIILAVAFSSAYFPHRNYIKKYLIKNLNSKKSQIISWILYSLREKHYKSKSIELLLINRLNQTNINSYIYNEIIAFLISINSVIVIPYIENMLLTQNSVDNEIYLALKNNSSKNLTKLRKMMLEKFE</sequence>
<protein>
    <recommendedName>
        <fullName evidence="4">HEAT repeat domain-containing protein</fullName>
    </recommendedName>
</protein>
<dbReference type="RefSeq" id="WP_014065580.1">
    <property type="nucleotide sequence ID" value="NC_015964.1"/>
</dbReference>
<feature type="transmembrane region" description="Helical" evidence="1">
    <location>
        <begin position="211"/>
        <end position="232"/>
    </location>
</feature>
<keyword evidence="1" id="KW-1133">Transmembrane helix</keyword>
<dbReference type="EMBL" id="FQ312002">
    <property type="protein sequence ID" value="CBW15965.1"/>
    <property type="molecule type" value="Genomic_DNA"/>
</dbReference>
<evidence type="ECO:0008006" key="4">
    <source>
        <dbReference type="Google" id="ProtNLM"/>
    </source>
</evidence>
<organism evidence="2 3">
    <name type="scientific">Haemophilus parainfluenzae (strain T3T1)</name>
    <dbReference type="NCBI Taxonomy" id="862965"/>
    <lineage>
        <taxon>Bacteria</taxon>
        <taxon>Pseudomonadati</taxon>
        <taxon>Pseudomonadota</taxon>
        <taxon>Gammaproteobacteria</taxon>
        <taxon>Pasteurellales</taxon>
        <taxon>Pasteurellaceae</taxon>
        <taxon>Haemophilus</taxon>
    </lineage>
</organism>
<proteinExistence type="predicted"/>
<reference evidence="3" key="1">
    <citation type="submission" date="2010-07" db="EMBL/GenBank/DDBJ databases">
        <title>The genome sequence of Haemophilus parainfluenzae T3T1.</title>
        <authorList>
            <person name="Crook D."/>
            <person name="Hood D."/>
            <person name="Moxon R."/>
            <person name="Parkhill J."/>
            <person name="Aslett M."/>
            <person name="Bentley S.D."/>
        </authorList>
    </citation>
    <scope>NUCLEOTIDE SEQUENCE [LARGE SCALE GENOMIC DNA]</scope>
    <source>
        <strain evidence="3">T3T1</strain>
    </source>
</reference>
<dbReference type="Gene3D" id="1.25.10.10">
    <property type="entry name" value="Leucine-rich Repeat Variant"/>
    <property type="match status" value="1"/>
</dbReference>
<name>A0AB33QNH5_HAEP3</name>
<dbReference type="InterPro" id="IPR011989">
    <property type="entry name" value="ARM-like"/>
</dbReference>
<evidence type="ECO:0000313" key="3">
    <source>
        <dbReference type="Proteomes" id="UP000007052"/>
    </source>
</evidence>
<dbReference type="Proteomes" id="UP000007052">
    <property type="component" value="Chromosome"/>
</dbReference>
<accession>A0AB33QNH5</accession>
<dbReference type="SUPFAM" id="SSF48371">
    <property type="entry name" value="ARM repeat"/>
    <property type="match status" value="1"/>
</dbReference>
<evidence type="ECO:0000313" key="2">
    <source>
        <dbReference type="EMBL" id="CBW15965.1"/>
    </source>
</evidence>
<dbReference type="AlphaFoldDB" id="A0AB33QNH5"/>
<evidence type="ECO:0000256" key="1">
    <source>
        <dbReference type="SAM" id="Phobius"/>
    </source>
</evidence>
<gene>
    <name evidence="2" type="ordered locus">PARA_18650</name>
</gene>
<dbReference type="KEGG" id="hpr:PARA_18650"/>
<keyword evidence="1" id="KW-0812">Transmembrane</keyword>
<dbReference type="InterPro" id="IPR016024">
    <property type="entry name" value="ARM-type_fold"/>
</dbReference>
<keyword evidence="1" id="KW-0472">Membrane</keyword>